<evidence type="ECO:0000313" key="1">
    <source>
        <dbReference type="EMBL" id="KAF5835157.1"/>
    </source>
</evidence>
<evidence type="ECO:0008006" key="3">
    <source>
        <dbReference type="Google" id="ProtNLM"/>
    </source>
</evidence>
<gene>
    <name evidence="1" type="ORF">DUNSADRAFT_7832</name>
</gene>
<protein>
    <recommendedName>
        <fullName evidence="3">Encoded protein</fullName>
    </recommendedName>
</protein>
<organism evidence="1 2">
    <name type="scientific">Dunaliella salina</name>
    <name type="common">Green alga</name>
    <name type="synonym">Protococcus salinus</name>
    <dbReference type="NCBI Taxonomy" id="3046"/>
    <lineage>
        <taxon>Eukaryota</taxon>
        <taxon>Viridiplantae</taxon>
        <taxon>Chlorophyta</taxon>
        <taxon>core chlorophytes</taxon>
        <taxon>Chlorophyceae</taxon>
        <taxon>CS clade</taxon>
        <taxon>Chlamydomonadales</taxon>
        <taxon>Dunaliellaceae</taxon>
        <taxon>Dunaliella</taxon>
    </lineage>
</organism>
<reference evidence="1" key="1">
    <citation type="submission" date="2017-08" db="EMBL/GenBank/DDBJ databases">
        <authorList>
            <person name="Polle J.E."/>
            <person name="Barry K."/>
            <person name="Cushman J."/>
            <person name="Schmutz J."/>
            <person name="Tran D."/>
            <person name="Hathwaick L.T."/>
            <person name="Yim W.C."/>
            <person name="Jenkins J."/>
            <person name="Mckie-Krisberg Z.M."/>
            <person name="Prochnik S."/>
            <person name="Lindquist E."/>
            <person name="Dockter R.B."/>
            <person name="Adam C."/>
            <person name="Molina H."/>
            <person name="Bunkerborg J."/>
            <person name="Jin E."/>
            <person name="Buchheim M."/>
            <person name="Magnuson J."/>
        </authorList>
    </citation>
    <scope>NUCLEOTIDE SEQUENCE</scope>
    <source>
        <strain evidence="1">CCAP 19/18</strain>
    </source>
</reference>
<comment type="caution">
    <text evidence="1">The sequence shown here is derived from an EMBL/GenBank/DDBJ whole genome shotgun (WGS) entry which is preliminary data.</text>
</comment>
<dbReference type="Proteomes" id="UP000815325">
    <property type="component" value="Unassembled WGS sequence"/>
</dbReference>
<sequence length="105" mass="11272">MAQTLIVWIAPRAARHQQHRSKSCKDHGTGVSNVLCSKCCKVLWFPRGVTVTLQVLQKCVMAQCVSVARSAPRAANSSGLPDASMALLKVLQNVMVKTSTAQIGP</sequence>
<keyword evidence="2" id="KW-1185">Reference proteome</keyword>
<proteinExistence type="predicted"/>
<dbReference type="EMBL" id="MU069720">
    <property type="protein sequence ID" value="KAF5835157.1"/>
    <property type="molecule type" value="Genomic_DNA"/>
</dbReference>
<evidence type="ECO:0000313" key="2">
    <source>
        <dbReference type="Proteomes" id="UP000815325"/>
    </source>
</evidence>
<accession>A0ABQ7GKL4</accession>
<name>A0ABQ7GKL4_DUNSA</name>